<evidence type="ECO:0000256" key="7">
    <source>
        <dbReference type="ARBA" id="ARBA00023136"/>
    </source>
</evidence>
<sequence>MPFPSKNLIVTHYSNISSYNVIKRSFITVQRSITYSKFYYKHNYDSRGCFRNSSLQWSHSSRQIHITKPTLTNPSKPKLNNATLLHSSWIRSIPNLLTISRIACTPFIGNYLLMRNTTPAFLLFLYCCITDFIDGYLARKFNLKSVAGTVLDPMADKILMIVTTLSLTVAPGPQIIPFSIAAVILGRDLMLGVSALIIRFTSMRIKYKSFTWGNYWNFFKYPSVEVQPTTISKWNTFFQMIYLSCGVLLLIVEDKMSENEDETKESKRGIIKDGFKYMGYTVGITTVLSGTSYIFSKSAVRIIK</sequence>
<evidence type="ECO:0000313" key="12">
    <source>
        <dbReference type="EMBL" id="CCE61383.1"/>
    </source>
</evidence>
<dbReference type="Proteomes" id="UP000005666">
    <property type="component" value="Chromosome 1"/>
</dbReference>
<organism evidence="12 13">
    <name type="scientific">Tetrapisispora phaffii (strain ATCC 24235 / CBS 4417 / NBRC 1672 / NRRL Y-8282 / UCD 70-5)</name>
    <name type="common">Yeast</name>
    <name type="synonym">Fabospora phaffii</name>
    <dbReference type="NCBI Taxonomy" id="1071381"/>
    <lineage>
        <taxon>Eukaryota</taxon>
        <taxon>Fungi</taxon>
        <taxon>Dikarya</taxon>
        <taxon>Ascomycota</taxon>
        <taxon>Saccharomycotina</taxon>
        <taxon>Saccharomycetes</taxon>
        <taxon>Saccharomycetales</taxon>
        <taxon>Saccharomycetaceae</taxon>
        <taxon>Tetrapisispora</taxon>
    </lineage>
</organism>
<evidence type="ECO:0000256" key="1">
    <source>
        <dbReference type="ARBA" id="ARBA00004141"/>
    </source>
</evidence>
<dbReference type="PANTHER" id="PTHR14269:SF60">
    <property type="entry name" value="CARDIOLIPIN SYNTHASE (CMP-FORMING)"/>
    <property type="match status" value="1"/>
</dbReference>
<keyword evidence="3 10" id="KW-0808">Transferase</keyword>
<gene>
    <name evidence="12" type="primary">TPHA0A03050</name>
    <name evidence="12" type="ordered locus">TPHA_0A03050</name>
</gene>
<proteinExistence type="inferred from homology"/>
<dbReference type="OrthoDB" id="10020554at2759"/>
<dbReference type="GO" id="GO:0043337">
    <property type="term" value="F:cardiolipin synthase (CMP-forming)"/>
    <property type="evidence" value="ECO:0007669"/>
    <property type="project" value="EnsemblFungi"/>
</dbReference>
<reference evidence="12 13" key="1">
    <citation type="journal article" date="2011" name="Proc. Natl. Acad. Sci. U.S.A.">
        <title>Evolutionary erosion of yeast sex chromosomes by mating-type switching accidents.</title>
        <authorList>
            <person name="Gordon J.L."/>
            <person name="Armisen D."/>
            <person name="Proux-Wera E."/>
            <person name="Oheigeartaigh S.S."/>
            <person name="Byrne K.P."/>
            <person name="Wolfe K.H."/>
        </authorList>
    </citation>
    <scope>NUCLEOTIDE SEQUENCE [LARGE SCALE GENOMIC DNA]</scope>
    <source>
        <strain evidence="13">ATCC 24235 / CBS 4417 / NBRC 1672 / NRRL Y-8282 / UCD 70-5</strain>
    </source>
</reference>
<dbReference type="InterPro" id="IPR000462">
    <property type="entry name" value="CDP-OH_P_trans"/>
</dbReference>
<dbReference type="GO" id="GO:0005739">
    <property type="term" value="C:mitochondrion"/>
    <property type="evidence" value="ECO:0007669"/>
    <property type="project" value="TreeGrafter"/>
</dbReference>
<dbReference type="PANTHER" id="PTHR14269">
    <property type="entry name" value="CDP-DIACYLGLYCEROL--GLYCEROL-3-PHOSPHATE 3-PHOSPHATIDYLTRANSFERASE-RELATED"/>
    <property type="match status" value="1"/>
</dbReference>
<evidence type="ECO:0000313" key="13">
    <source>
        <dbReference type="Proteomes" id="UP000005666"/>
    </source>
</evidence>
<dbReference type="GO" id="GO:0006612">
    <property type="term" value="P:protein targeting to membrane"/>
    <property type="evidence" value="ECO:0007669"/>
    <property type="project" value="EnsemblFungi"/>
</dbReference>
<feature type="transmembrane region" description="Helical" evidence="11">
    <location>
        <begin position="175"/>
        <end position="198"/>
    </location>
</feature>
<evidence type="ECO:0000256" key="11">
    <source>
        <dbReference type="SAM" id="Phobius"/>
    </source>
</evidence>
<comment type="similarity">
    <text evidence="10">Belongs to the CDP-alcohol phosphatidyltransferase class-I family.</text>
</comment>
<dbReference type="PROSITE" id="PS00379">
    <property type="entry name" value="CDP_ALCOHOL_P_TRANSF"/>
    <property type="match status" value="1"/>
</dbReference>
<protein>
    <recommendedName>
        <fullName evidence="14">CDP-diacylglycerol--glycerol-3-phosphate 3-phosphatidyltransferase</fullName>
    </recommendedName>
</protein>
<keyword evidence="13" id="KW-1185">Reference proteome</keyword>
<dbReference type="GO" id="GO:0006873">
    <property type="term" value="P:intracellular monoatomic ion homeostasis"/>
    <property type="evidence" value="ECO:0007669"/>
    <property type="project" value="EnsemblFungi"/>
</dbReference>
<dbReference type="GeneID" id="11532490"/>
<evidence type="ECO:0000256" key="8">
    <source>
        <dbReference type="ARBA" id="ARBA00023209"/>
    </source>
</evidence>
<feature type="transmembrane region" description="Helical" evidence="11">
    <location>
        <begin position="120"/>
        <end position="138"/>
    </location>
</feature>
<evidence type="ECO:0000256" key="4">
    <source>
        <dbReference type="ARBA" id="ARBA00022692"/>
    </source>
</evidence>
<dbReference type="GO" id="GO:0016020">
    <property type="term" value="C:membrane"/>
    <property type="evidence" value="ECO:0007669"/>
    <property type="project" value="UniProtKB-SubCell"/>
</dbReference>
<feature type="transmembrane region" description="Helical" evidence="11">
    <location>
        <begin position="234"/>
        <end position="252"/>
    </location>
</feature>
<name>G8BNA5_TETPH</name>
<dbReference type="InterPro" id="IPR050324">
    <property type="entry name" value="CDP-alcohol_PTase-I"/>
</dbReference>
<keyword evidence="4 11" id="KW-0812">Transmembrane</keyword>
<dbReference type="OMA" id="RIAMSPY"/>
<dbReference type="EMBL" id="HE612856">
    <property type="protein sequence ID" value="CCE61383.1"/>
    <property type="molecule type" value="Genomic_DNA"/>
</dbReference>
<dbReference type="AlphaFoldDB" id="G8BNA5"/>
<dbReference type="InterPro" id="IPR043130">
    <property type="entry name" value="CDP-OH_PTrfase_TM_dom"/>
</dbReference>
<dbReference type="Pfam" id="PF01066">
    <property type="entry name" value="CDP-OH_P_transf"/>
    <property type="match status" value="1"/>
</dbReference>
<accession>G8BNA5</accession>
<dbReference type="InterPro" id="IPR048254">
    <property type="entry name" value="CDP_ALCOHOL_P_TRANSF_CS"/>
</dbReference>
<keyword evidence="2" id="KW-0444">Lipid biosynthesis</keyword>
<keyword evidence="6" id="KW-0443">Lipid metabolism</keyword>
<dbReference type="eggNOG" id="KOG1617">
    <property type="taxonomic scope" value="Eukaryota"/>
</dbReference>
<keyword evidence="8" id="KW-0594">Phospholipid biosynthesis</keyword>
<dbReference type="Gene3D" id="1.20.120.1760">
    <property type="match status" value="1"/>
</dbReference>
<dbReference type="STRING" id="1071381.G8BNA5"/>
<evidence type="ECO:0000256" key="10">
    <source>
        <dbReference type="RuleBase" id="RU003750"/>
    </source>
</evidence>
<evidence type="ECO:0000256" key="3">
    <source>
        <dbReference type="ARBA" id="ARBA00022679"/>
    </source>
</evidence>
<keyword evidence="7 11" id="KW-0472">Membrane</keyword>
<dbReference type="GO" id="GO:0007006">
    <property type="term" value="P:mitochondrial membrane organization"/>
    <property type="evidence" value="ECO:0007669"/>
    <property type="project" value="EnsemblFungi"/>
</dbReference>
<comment type="subcellular location">
    <subcellularLocation>
        <location evidence="1">Membrane</location>
        <topology evidence="1">Multi-pass membrane protein</topology>
    </subcellularLocation>
</comment>
<evidence type="ECO:0000256" key="9">
    <source>
        <dbReference type="ARBA" id="ARBA00023264"/>
    </source>
</evidence>
<evidence type="ECO:0000256" key="2">
    <source>
        <dbReference type="ARBA" id="ARBA00022516"/>
    </source>
</evidence>
<keyword evidence="5 11" id="KW-1133">Transmembrane helix</keyword>
<dbReference type="HOGENOM" id="CLU_051314_0_2_1"/>
<dbReference type="RefSeq" id="XP_003683817.1">
    <property type="nucleotide sequence ID" value="XM_003683769.1"/>
</dbReference>
<dbReference type="GO" id="GO:0032049">
    <property type="term" value="P:cardiolipin biosynthetic process"/>
    <property type="evidence" value="ECO:0007669"/>
    <property type="project" value="TreeGrafter"/>
</dbReference>
<keyword evidence="9" id="KW-1208">Phospholipid metabolism</keyword>
<evidence type="ECO:0000256" key="5">
    <source>
        <dbReference type="ARBA" id="ARBA00022989"/>
    </source>
</evidence>
<feature type="transmembrane region" description="Helical" evidence="11">
    <location>
        <begin position="277"/>
        <end position="295"/>
    </location>
</feature>
<evidence type="ECO:0008006" key="14">
    <source>
        <dbReference type="Google" id="ProtNLM"/>
    </source>
</evidence>
<dbReference type="KEGG" id="tpf:TPHA_0A03050"/>
<evidence type="ECO:0000256" key="6">
    <source>
        <dbReference type="ARBA" id="ARBA00023098"/>
    </source>
</evidence>